<dbReference type="InParanoid" id="A0A0C3ERB6"/>
<evidence type="ECO:0000313" key="1">
    <source>
        <dbReference type="EMBL" id="KIM75090.1"/>
    </source>
</evidence>
<dbReference type="Proteomes" id="UP000054166">
    <property type="component" value="Unassembled WGS sequence"/>
</dbReference>
<gene>
    <name evidence="1" type="ORF">PILCRDRAFT_827661</name>
</gene>
<dbReference type="AlphaFoldDB" id="A0A0C3ERB6"/>
<dbReference type="HOGENOM" id="CLU_2904991_0_0_1"/>
<reference evidence="2" key="2">
    <citation type="submission" date="2015-01" db="EMBL/GenBank/DDBJ databases">
        <title>Evolutionary Origins and Diversification of the Mycorrhizal Mutualists.</title>
        <authorList>
            <consortium name="DOE Joint Genome Institute"/>
            <consortium name="Mycorrhizal Genomics Consortium"/>
            <person name="Kohler A."/>
            <person name="Kuo A."/>
            <person name="Nagy L.G."/>
            <person name="Floudas D."/>
            <person name="Copeland A."/>
            <person name="Barry K.W."/>
            <person name="Cichocki N."/>
            <person name="Veneault-Fourrey C."/>
            <person name="LaButti K."/>
            <person name="Lindquist E.A."/>
            <person name="Lipzen A."/>
            <person name="Lundell T."/>
            <person name="Morin E."/>
            <person name="Murat C."/>
            <person name="Riley R."/>
            <person name="Ohm R."/>
            <person name="Sun H."/>
            <person name="Tunlid A."/>
            <person name="Henrissat B."/>
            <person name="Grigoriev I.V."/>
            <person name="Hibbett D.S."/>
            <person name="Martin F."/>
        </authorList>
    </citation>
    <scope>NUCLEOTIDE SEQUENCE [LARGE SCALE GENOMIC DNA]</scope>
    <source>
        <strain evidence="2">F 1598</strain>
    </source>
</reference>
<proteinExistence type="predicted"/>
<reference evidence="1 2" key="1">
    <citation type="submission" date="2014-04" db="EMBL/GenBank/DDBJ databases">
        <authorList>
            <consortium name="DOE Joint Genome Institute"/>
            <person name="Kuo A."/>
            <person name="Tarkka M."/>
            <person name="Buscot F."/>
            <person name="Kohler A."/>
            <person name="Nagy L.G."/>
            <person name="Floudas D."/>
            <person name="Copeland A."/>
            <person name="Barry K.W."/>
            <person name="Cichocki N."/>
            <person name="Veneault-Fourrey C."/>
            <person name="LaButti K."/>
            <person name="Lindquist E.A."/>
            <person name="Lipzen A."/>
            <person name="Lundell T."/>
            <person name="Morin E."/>
            <person name="Murat C."/>
            <person name="Sun H."/>
            <person name="Tunlid A."/>
            <person name="Henrissat B."/>
            <person name="Grigoriev I.V."/>
            <person name="Hibbett D.S."/>
            <person name="Martin F."/>
            <person name="Nordberg H.P."/>
            <person name="Cantor M.N."/>
            <person name="Hua S.X."/>
        </authorList>
    </citation>
    <scope>NUCLEOTIDE SEQUENCE [LARGE SCALE GENOMIC DNA]</scope>
    <source>
        <strain evidence="1 2">F 1598</strain>
    </source>
</reference>
<keyword evidence="2" id="KW-1185">Reference proteome</keyword>
<evidence type="ECO:0000313" key="2">
    <source>
        <dbReference type="Proteomes" id="UP000054166"/>
    </source>
</evidence>
<sequence>MSLAGTRVLRIWRRSFDSEWSDDAYMIVGTSRKCTSNWSSDKYSATQFDPFPTTSYQFSRMK</sequence>
<protein>
    <submittedName>
        <fullName evidence="1">Uncharacterized protein</fullName>
    </submittedName>
</protein>
<name>A0A0C3ERB6_PILCF</name>
<accession>A0A0C3ERB6</accession>
<organism evidence="1 2">
    <name type="scientific">Piloderma croceum (strain F 1598)</name>
    <dbReference type="NCBI Taxonomy" id="765440"/>
    <lineage>
        <taxon>Eukaryota</taxon>
        <taxon>Fungi</taxon>
        <taxon>Dikarya</taxon>
        <taxon>Basidiomycota</taxon>
        <taxon>Agaricomycotina</taxon>
        <taxon>Agaricomycetes</taxon>
        <taxon>Agaricomycetidae</taxon>
        <taxon>Atheliales</taxon>
        <taxon>Atheliaceae</taxon>
        <taxon>Piloderma</taxon>
    </lineage>
</organism>
<dbReference type="EMBL" id="KN833051">
    <property type="protein sequence ID" value="KIM75090.1"/>
    <property type="molecule type" value="Genomic_DNA"/>
</dbReference>